<name>A0ABW7EQ69_9BURK</name>
<gene>
    <name evidence="1" type="ORF">ACG02S_16455</name>
</gene>
<protein>
    <submittedName>
        <fullName evidence="1">Uncharacterized protein</fullName>
    </submittedName>
</protein>
<proteinExistence type="predicted"/>
<keyword evidence="2" id="KW-1185">Reference proteome</keyword>
<dbReference type="Proteomes" id="UP001606300">
    <property type="component" value="Unassembled WGS sequence"/>
</dbReference>
<accession>A0ABW7EQ69</accession>
<dbReference type="EMBL" id="JBIGHY010000006">
    <property type="protein sequence ID" value="MFG6415489.1"/>
    <property type="molecule type" value="Genomic_DNA"/>
</dbReference>
<comment type="caution">
    <text evidence="1">The sequence shown here is derived from an EMBL/GenBank/DDBJ whole genome shotgun (WGS) entry which is preliminary data.</text>
</comment>
<sequence>MPVVTPSPIPSSRNRFAEPPTLISAFAEPLSDQRISASIANALTELQTKEFSVLCMKGGTLGFHFETRKATLQPIESAETHPNIEVVAAPSPLGPAILSISMPLPPFPHAGALALERQGLSAKGWNSLFKWMRQKYLESIPLWVFHLREIEEGALKELNARARSPKSA</sequence>
<evidence type="ECO:0000313" key="1">
    <source>
        <dbReference type="EMBL" id="MFG6415489.1"/>
    </source>
</evidence>
<organism evidence="1 2">
    <name type="scientific">Pelomonas dachongensis</name>
    <dbReference type="NCBI Taxonomy" id="3299029"/>
    <lineage>
        <taxon>Bacteria</taxon>
        <taxon>Pseudomonadati</taxon>
        <taxon>Pseudomonadota</taxon>
        <taxon>Betaproteobacteria</taxon>
        <taxon>Burkholderiales</taxon>
        <taxon>Sphaerotilaceae</taxon>
        <taxon>Roseateles</taxon>
    </lineage>
</organism>
<dbReference type="RefSeq" id="WP_394471561.1">
    <property type="nucleotide sequence ID" value="NZ_JBIGHY010000006.1"/>
</dbReference>
<reference evidence="1 2" key="1">
    <citation type="submission" date="2024-09" db="EMBL/GenBank/DDBJ databases">
        <title>Novel species of the genus Pelomonas and Roseateles isolated from streams.</title>
        <authorList>
            <person name="Lu H."/>
        </authorList>
    </citation>
    <scope>NUCLEOTIDE SEQUENCE [LARGE SCALE GENOMIC DNA]</scope>
    <source>
        <strain evidence="1 2">DC23W</strain>
    </source>
</reference>
<evidence type="ECO:0000313" key="2">
    <source>
        <dbReference type="Proteomes" id="UP001606300"/>
    </source>
</evidence>